<feature type="active site" description="Nucleophile" evidence="10 11">
    <location>
        <position position="89"/>
    </location>
</feature>
<keyword evidence="4 10" id="KW-0378">Hydrolase</keyword>
<evidence type="ECO:0000256" key="3">
    <source>
        <dbReference type="ARBA" id="ARBA00022605"/>
    </source>
</evidence>
<dbReference type="HOGENOM" id="CLU_071837_2_0_5"/>
<feature type="active site" evidence="10 11">
    <location>
        <position position="189"/>
    </location>
</feature>
<dbReference type="GO" id="GO:0005737">
    <property type="term" value="C:cytoplasm"/>
    <property type="evidence" value="ECO:0007669"/>
    <property type="project" value="UniProtKB-SubCell"/>
</dbReference>
<evidence type="ECO:0000256" key="1">
    <source>
        <dbReference type="ARBA" id="ARBA00005091"/>
    </source>
</evidence>
<evidence type="ECO:0000256" key="5">
    <source>
        <dbReference type="ARBA" id="ARBA00022962"/>
    </source>
</evidence>
<dbReference type="GO" id="GO:0000107">
    <property type="term" value="F:imidazoleglycerol-phosphate synthase activity"/>
    <property type="evidence" value="ECO:0007669"/>
    <property type="project" value="UniProtKB-UniRule"/>
</dbReference>
<dbReference type="SUPFAM" id="SSF52317">
    <property type="entry name" value="Class I glutamine amidotransferase-like"/>
    <property type="match status" value="1"/>
</dbReference>
<dbReference type="eggNOG" id="COG0118">
    <property type="taxonomic scope" value="Bacteria"/>
</dbReference>
<dbReference type="InterPro" id="IPR017926">
    <property type="entry name" value="GATASE"/>
</dbReference>
<dbReference type="GO" id="GO:0016829">
    <property type="term" value="F:lyase activity"/>
    <property type="evidence" value="ECO:0007669"/>
    <property type="project" value="UniProtKB-KW"/>
</dbReference>
<dbReference type="InterPro" id="IPR010139">
    <property type="entry name" value="Imidazole-glycPsynth_HisH"/>
</dbReference>
<evidence type="ECO:0000256" key="9">
    <source>
        <dbReference type="ARBA" id="ARBA00049534"/>
    </source>
</evidence>
<dbReference type="PANTHER" id="PTHR42701:SF1">
    <property type="entry name" value="IMIDAZOLE GLYCEROL PHOSPHATE SYNTHASE SUBUNIT HISH"/>
    <property type="match status" value="1"/>
</dbReference>
<reference evidence="14" key="1">
    <citation type="submission" date="2010-08" db="EMBL/GenBank/DDBJ databases">
        <title>Genome sequence of Parvularcula bermudensis HTCC2503.</title>
        <authorList>
            <person name="Kang D.-M."/>
            <person name="Oh H.-M."/>
            <person name="Cho J.-C."/>
        </authorList>
    </citation>
    <scope>NUCLEOTIDE SEQUENCE [LARGE SCALE GENOMIC DNA]</scope>
    <source>
        <strain evidence="14">ATCC BAA-594 / HTCC2503 / KCTC 12087</strain>
    </source>
</reference>
<dbReference type="STRING" id="314260.PB2503_05497"/>
<dbReference type="PANTHER" id="PTHR42701">
    <property type="entry name" value="IMIDAZOLE GLYCEROL PHOSPHATE SYNTHASE SUBUNIT HISH"/>
    <property type="match status" value="1"/>
</dbReference>
<dbReference type="GO" id="GO:0004359">
    <property type="term" value="F:glutaminase activity"/>
    <property type="evidence" value="ECO:0007669"/>
    <property type="project" value="UniProtKB-EC"/>
</dbReference>
<keyword evidence="14" id="KW-1185">Reference proteome</keyword>
<sequence length="210" mass="22235">MQTVALIDYGSGNLHSAEKALVRAATEADLNRTITVTDDPAVIAAADRIVLPGVGSFGGCRRALYARPGLVDALREAVSERQRPFLGICVGLQLLADTGLEYGPHAGLGLIPGTVRQLSVSPGQKLPHIGWNDVIAVGHKLIPQTGDAYFVHSYYFDAADPTTVIGSAHYGCAFPAALAKGNVAGTQFHPEKSQAFGLALLGRFMEWEPE</sequence>
<evidence type="ECO:0000256" key="7">
    <source>
        <dbReference type="ARBA" id="ARBA00023239"/>
    </source>
</evidence>
<comment type="catalytic activity">
    <reaction evidence="9 10">
        <text>L-glutamine + H2O = L-glutamate + NH4(+)</text>
        <dbReference type="Rhea" id="RHEA:15889"/>
        <dbReference type="ChEBI" id="CHEBI:15377"/>
        <dbReference type="ChEBI" id="CHEBI:28938"/>
        <dbReference type="ChEBI" id="CHEBI:29985"/>
        <dbReference type="ChEBI" id="CHEBI:58359"/>
        <dbReference type="EC" id="3.5.1.2"/>
    </reaction>
</comment>
<keyword evidence="5 10" id="KW-0315">Glutamine amidotransferase</keyword>
<name>E0TGC9_PARBH</name>
<evidence type="ECO:0000256" key="6">
    <source>
        <dbReference type="ARBA" id="ARBA00023102"/>
    </source>
</evidence>
<dbReference type="Pfam" id="PF00117">
    <property type="entry name" value="GATase"/>
    <property type="match status" value="1"/>
</dbReference>
<comment type="pathway">
    <text evidence="1 10">Amino-acid biosynthesis; L-histidine biosynthesis; L-histidine from 5-phospho-alpha-D-ribose 1-diphosphate: step 5/9.</text>
</comment>
<evidence type="ECO:0000256" key="4">
    <source>
        <dbReference type="ARBA" id="ARBA00022801"/>
    </source>
</evidence>
<comment type="function">
    <text evidence="10">IGPS catalyzes the conversion of PRFAR and glutamine to IGP, AICAR and glutamate. The HisH subunit catalyzes the hydrolysis of glutamine to glutamate and ammonia as part of the synthesis of IGP and AICAR. The resulting ammonia molecule is channeled to the active site of HisF.</text>
</comment>
<dbReference type="InterPro" id="IPR029062">
    <property type="entry name" value="Class_I_gatase-like"/>
</dbReference>
<comment type="catalytic activity">
    <reaction evidence="8 10">
        <text>5-[(5-phospho-1-deoxy-D-ribulos-1-ylimino)methylamino]-1-(5-phospho-beta-D-ribosyl)imidazole-4-carboxamide + L-glutamine = D-erythro-1-(imidazol-4-yl)glycerol 3-phosphate + 5-amino-1-(5-phospho-beta-D-ribosyl)imidazole-4-carboxamide + L-glutamate + H(+)</text>
        <dbReference type="Rhea" id="RHEA:24793"/>
        <dbReference type="ChEBI" id="CHEBI:15378"/>
        <dbReference type="ChEBI" id="CHEBI:29985"/>
        <dbReference type="ChEBI" id="CHEBI:58278"/>
        <dbReference type="ChEBI" id="CHEBI:58359"/>
        <dbReference type="ChEBI" id="CHEBI:58475"/>
        <dbReference type="ChEBI" id="CHEBI:58525"/>
        <dbReference type="EC" id="4.3.2.10"/>
    </reaction>
</comment>
<comment type="subcellular location">
    <subcellularLocation>
        <location evidence="10">Cytoplasm</location>
    </subcellularLocation>
</comment>
<dbReference type="EMBL" id="CP002156">
    <property type="protein sequence ID" value="ADM09172.1"/>
    <property type="molecule type" value="Genomic_DNA"/>
</dbReference>
<accession>E0TGC9</accession>
<dbReference type="HAMAP" id="MF_00278">
    <property type="entry name" value="HisH"/>
    <property type="match status" value="1"/>
</dbReference>
<proteinExistence type="inferred from homology"/>
<reference evidence="13 14" key="2">
    <citation type="journal article" date="2011" name="J. Bacteriol.">
        <title>Complete genome sequence of strain HTCC2503T of Parvularcula bermudensis, the type species of the order "Parvularculales" in the class Alphaproteobacteria.</title>
        <authorList>
            <person name="Oh H.M."/>
            <person name="Kang I."/>
            <person name="Vergin K.L."/>
            <person name="Kang D."/>
            <person name="Rhee K.H."/>
            <person name="Giovannoni S.J."/>
            <person name="Cho J.C."/>
        </authorList>
    </citation>
    <scope>NUCLEOTIDE SEQUENCE [LARGE SCALE GENOMIC DNA]</scope>
    <source>
        <strain evidence="14">ATCC BAA-594 / HTCC2503 / KCTC 12087</strain>
    </source>
</reference>
<organism evidence="13 14">
    <name type="scientific">Parvularcula bermudensis (strain ATCC BAA-594 / HTCC2503 / KCTC 12087)</name>
    <dbReference type="NCBI Taxonomy" id="314260"/>
    <lineage>
        <taxon>Bacteria</taxon>
        <taxon>Pseudomonadati</taxon>
        <taxon>Pseudomonadota</taxon>
        <taxon>Alphaproteobacteria</taxon>
        <taxon>Parvularculales</taxon>
        <taxon>Parvularculaceae</taxon>
        <taxon>Parvularcula</taxon>
    </lineage>
</organism>
<dbReference type="RefSeq" id="WP_013300146.1">
    <property type="nucleotide sequence ID" value="NC_014414.1"/>
</dbReference>
<evidence type="ECO:0000313" key="14">
    <source>
        <dbReference type="Proteomes" id="UP000001302"/>
    </source>
</evidence>
<evidence type="ECO:0000313" key="13">
    <source>
        <dbReference type="EMBL" id="ADM09172.1"/>
    </source>
</evidence>
<dbReference type="EC" id="3.5.1.2" evidence="10"/>
<dbReference type="PIRSF" id="PIRSF000495">
    <property type="entry name" value="Amidotransf_hisH"/>
    <property type="match status" value="1"/>
</dbReference>
<evidence type="ECO:0000256" key="8">
    <source>
        <dbReference type="ARBA" id="ARBA00047838"/>
    </source>
</evidence>
<dbReference type="Proteomes" id="UP000001302">
    <property type="component" value="Chromosome"/>
</dbReference>
<dbReference type="OrthoDB" id="9807137at2"/>
<dbReference type="PROSITE" id="PS51273">
    <property type="entry name" value="GATASE_TYPE_1"/>
    <property type="match status" value="1"/>
</dbReference>
<dbReference type="EC" id="4.3.2.10" evidence="10"/>
<feature type="domain" description="Glutamine amidotransferase" evidence="12">
    <location>
        <begin position="6"/>
        <end position="194"/>
    </location>
</feature>
<keyword evidence="6 10" id="KW-0368">Histidine biosynthesis</keyword>
<protein>
    <recommendedName>
        <fullName evidence="10">Imidazole glycerol phosphate synthase subunit HisH</fullName>
        <ecNumber evidence="10">4.3.2.10</ecNumber>
    </recommendedName>
    <alternativeName>
        <fullName evidence="10">IGP synthase glutaminase subunit</fullName>
        <ecNumber evidence="10">3.5.1.2</ecNumber>
    </alternativeName>
    <alternativeName>
        <fullName evidence="10">IGP synthase subunit HisH</fullName>
    </alternativeName>
    <alternativeName>
        <fullName evidence="10">ImGP synthase subunit HisH</fullName>
        <shortName evidence="10">IGPS subunit HisH</shortName>
    </alternativeName>
</protein>
<dbReference type="KEGG" id="pbr:PB2503_05497"/>
<dbReference type="NCBIfam" id="TIGR01855">
    <property type="entry name" value="IMP_synth_hisH"/>
    <property type="match status" value="1"/>
</dbReference>
<evidence type="ECO:0000256" key="10">
    <source>
        <dbReference type="HAMAP-Rule" id="MF_00278"/>
    </source>
</evidence>
<dbReference type="GO" id="GO:0000105">
    <property type="term" value="P:L-histidine biosynthetic process"/>
    <property type="evidence" value="ECO:0007669"/>
    <property type="project" value="UniProtKB-UniRule"/>
</dbReference>
<dbReference type="CDD" id="cd01748">
    <property type="entry name" value="GATase1_IGP_Synthase"/>
    <property type="match status" value="1"/>
</dbReference>
<feature type="active site" evidence="10 11">
    <location>
        <position position="191"/>
    </location>
</feature>
<dbReference type="AlphaFoldDB" id="E0TGC9"/>
<evidence type="ECO:0000256" key="11">
    <source>
        <dbReference type="PIRSR" id="PIRSR000495-1"/>
    </source>
</evidence>
<evidence type="ECO:0000256" key="2">
    <source>
        <dbReference type="ARBA" id="ARBA00011152"/>
    </source>
</evidence>
<keyword evidence="10" id="KW-0963">Cytoplasm</keyword>
<comment type="subunit">
    <text evidence="2 10">Heterodimer of HisH and HisF.</text>
</comment>
<dbReference type="Gene3D" id="3.40.50.880">
    <property type="match status" value="1"/>
</dbReference>
<dbReference type="UniPathway" id="UPA00031">
    <property type="reaction ID" value="UER00010"/>
</dbReference>
<keyword evidence="7 10" id="KW-0456">Lyase</keyword>
<evidence type="ECO:0000259" key="12">
    <source>
        <dbReference type="Pfam" id="PF00117"/>
    </source>
</evidence>
<keyword evidence="3 10" id="KW-0028">Amino-acid biosynthesis</keyword>
<gene>
    <name evidence="10" type="primary">hisH</name>
    <name evidence="13" type="ordered locus">PB2503_05497</name>
</gene>